<gene>
    <name evidence="2" type="ORF">SeLEV6574_g00908</name>
</gene>
<evidence type="ECO:0000313" key="2">
    <source>
        <dbReference type="EMBL" id="TPX50433.1"/>
    </source>
</evidence>
<feature type="compositionally biased region" description="Polar residues" evidence="1">
    <location>
        <begin position="426"/>
        <end position="435"/>
    </location>
</feature>
<feature type="compositionally biased region" description="Low complexity" evidence="1">
    <location>
        <begin position="1"/>
        <end position="18"/>
    </location>
</feature>
<feature type="region of interest" description="Disordered" evidence="1">
    <location>
        <begin position="1"/>
        <end position="25"/>
    </location>
</feature>
<evidence type="ECO:0000256" key="1">
    <source>
        <dbReference type="SAM" id="MobiDB-lite"/>
    </source>
</evidence>
<accession>A0A507DFQ3</accession>
<organism evidence="2 3">
    <name type="scientific">Synchytrium endobioticum</name>
    <dbReference type="NCBI Taxonomy" id="286115"/>
    <lineage>
        <taxon>Eukaryota</taxon>
        <taxon>Fungi</taxon>
        <taxon>Fungi incertae sedis</taxon>
        <taxon>Chytridiomycota</taxon>
        <taxon>Chytridiomycota incertae sedis</taxon>
        <taxon>Chytridiomycetes</taxon>
        <taxon>Synchytriales</taxon>
        <taxon>Synchytriaceae</taxon>
        <taxon>Synchytrium</taxon>
    </lineage>
</organism>
<comment type="caution">
    <text evidence="2">The sequence shown here is derived from an EMBL/GenBank/DDBJ whole genome shotgun (WGS) entry which is preliminary data.</text>
</comment>
<evidence type="ECO:0000313" key="3">
    <source>
        <dbReference type="Proteomes" id="UP000320475"/>
    </source>
</evidence>
<dbReference type="EMBL" id="QEAM01000018">
    <property type="protein sequence ID" value="TPX50433.1"/>
    <property type="molecule type" value="Genomic_DNA"/>
</dbReference>
<reference evidence="2 3" key="1">
    <citation type="journal article" date="2019" name="Sci. Rep.">
        <title>Comparative genomics of chytrid fungi reveal insights into the obligate biotrophic and pathogenic lifestyle of Synchytrium endobioticum.</title>
        <authorList>
            <person name="van de Vossenberg B.T.L.H."/>
            <person name="Warris S."/>
            <person name="Nguyen H.D.T."/>
            <person name="van Gent-Pelzer M.P.E."/>
            <person name="Joly D.L."/>
            <person name="van de Geest H.C."/>
            <person name="Bonants P.J.M."/>
            <person name="Smith D.S."/>
            <person name="Levesque C.A."/>
            <person name="van der Lee T.A.J."/>
        </authorList>
    </citation>
    <scope>NUCLEOTIDE SEQUENCE [LARGE SCALE GENOMIC DNA]</scope>
    <source>
        <strain evidence="2 3">LEV6574</strain>
    </source>
</reference>
<proteinExistence type="predicted"/>
<feature type="region of interest" description="Disordered" evidence="1">
    <location>
        <begin position="420"/>
        <end position="447"/>
    </location>
</feature>
<protein>
    <submittedName>
        <fullName evidence="2">Uncharacterized protein</fullName>
    </submittedName>
</protein>
<dbReference type="Proteomes" id="UP000320475">
    <property type="component" value="Unassembled WGS sequence"/>
</dbReference>
<dbReference type="VEuPathDB" id="FungiDB:SeMB42_g02043"/>
<feature type="region of interest" description="Disordered" evidence="1">
    <location>
        <begin position="461"/>
        <end position="486"/>
    </location>
</feature>
<sequence>MTTEEASISSSSGERPSSPMHVDDDDETTLQQNFEALKVKAAALHQEAAAKAAMVTDALTRAEAIRKVMPFKKIMKKLASERLASHHITFNVCNPVIWSADELAAMNDNPDVVDVVGSFFRQQSFFIALGRTEIALIGVEHDSNRLRQHIVSFSNEDHVARYKEQERAVLISLCDDTDMANFLTKAVQHRFHDEKQWRNYGSTTIFNRPHGTSHVAIKYRNKELPVSLLVLPSQPSSTNVTTAPTLPSAERPSAPLSRNVALNAGARYRNNRWPHHTDTRSCEYESHKSAAATWNNNELVQYIMAGLPTYLREEVEALPESEYDTLHTFIKSLDRIHKIAEARNAVLPAFPHAVGKERKHPRGVDDANALHTHKKSKIEGGFSRYDQPCRHGAACTELAIGRCPFIHGRGYQASSSSQNAHEHFTKTTTKQQLTRPTAFPSPRPSKRSTLVCNYCKRQYHAEEECRQKQRDLARPPTIPSTQPNMQ</sequence>
<name>A0A507DFQ3_9FUNG</name>
<dbReference type="AlphaFoldDB" id="A0A507DFQ3"/>
<feature type="compositionally biased region" description="Basic and acidic residues" evidence="1">
    <location>
        <begin position="461"/>
        <end position="473"/>
    </location>
</feature>